<dbReference type="Proteomes" id="UP000472580">
    <property type="component" value="Unassembled WGS sequence"/>
</dbReference>
<dbReference type="SUPFAM" id="SSF46785">
    <property type="entry name" value="Winged helix' DNA-binding domain"/>
    <property type="match status" value="1"/>
</dbReference>
<name>A0A6L6YFZ5_9BURK</name>
<dbReference type="PROSITE" id="PS50931">
    <property type="entry name" value="HTH_LYSR"/>
    <property type="match status" value="1"/>
</dbReference>
<feature type="domain" description="HTH lysR-type" evidence="5">
    <location>
        <begin position="7"/>
        <end position="64"/>
    </location>
</feature>
<evidence type="ECO:0000256" key="3">
    <source>
        <dbReference type="ARBA" id="ARBA00023125"/>
    </source>
</evidence>
<evidence type="ECO:0000313" key="6">
    <source>
        <dbReference type="EMBL" id="MVX56590.1"/>
    </source>
</evidence>
<dbReference type="Gene3D" id="1.10.10.10">
    <property type="entry name" value="Winged helix-like DNA-binding domain superfamily/Winged helix DNA-binding domain"/>
    <property type="match status" value="1"/>
</dbReference>
<dbReference type="Gene3D" id="3.40.190.290">
    <property type="match status" value="1"/>
</dbReference>
<dbReference type="Pfam" id="PF03466">
    <property type="entry name" value="LysR_substrate"/>
    <property type="match status" value="1"/>
</dbReference>
<dbReference type="InterPro" id="IPR036388">
    <property type="entry name" value="WH-like_DNA-bd_sf"/>
</dbReference>
<dbReference type="RefSeq" id="WP_160335021.1">
    <property type="nucleotide sequence ID" value="NZ_WSRP01000012.1"/>
</dbReference>
<dbReference type="PANTHER" id="PTHR30126">
    <property type="entry name" value="HTH-TYPE TRANSCRIPTIONAL REGULATOR"/>
    <property type="match status" value="1"/>
</dbReference>
<keyword evidence="3" id="KW-0238">DNA-binding</keyword>
<protein>
    <submittedName>
        <fullName evidence="6">LysR family transcriptional regulator</fullName>
    </submittedName>
</protein>
<evidence type="ECO:0000256" key="2">
    <source>
        <dbReference type="ARBA" id="ARBA00023015"/>
    </source>
</evidence>
<dbReference type="InterPro" id="IPR036390">
    <property type="entry name" value="WH_DNA-bd_sf"/>
</dbReference>
<accession>A0A6L6YFZ5</accession>
<dbReference type="InterPro" id="IPR005119">
    <property type="entry name" value="LysR_subst-bd"/>
</dbReference>
<keyword evidence="2" id="KW-0805">Transcription regulation</keyword>
<reference evidence="6 7" key="1">
    <citation type="submission" date="2019-12" db="EMBL/GenBank/DDBJ databases">
        <title>Microbes associate with the intestines of laboratory mice.</title>
        <authorList>
            <person name="Navarre W."/>
            <person name="Wong E."/>
        </authorList>
    </citation>
    <scope>NUCLEOTIDE SEQUENCE [LARGE SCALE GENOMIC DNA]</scope>
    <source>
        <strain evidence="6 7">NM82_D38</strain>
    </source>
</reference>
<dbReference type="GO" id="GO:0003700">
    <property type="term" value="F:DNA-binding transcription factor activity"/>
    <property type="evidence" value="ECO:0007669"/>
    <property type="project" value="InterPro"/>
</dbReference>
<sequence>MAKETNLDIPSLRIFLETAKDCNMTRAADTLGISQPAVSAAIKKIENKLGSALFDRDRRPMQLTTAGRLLWNRAFLILEQLDDLARSVQNSIEGKKPDVRLGFSDCMGACVSPLLMNDLLEITENLSGKCGSTPFVSSLLRLKNIDIALSSDPMEDLDETHAIHFLTERFLFILPKPLAERRKILCTQDLISAVGNLPYLRFGKETFDFVQSERIYRSLHFMDTRRIEVDTNFAMINLIALGKGWSILPPLSMWMAREYIDKVEFIRLTNEATRRYYVLYNDPVFEIISRKIYRFICRIFKKEILPEMEKVCPALLEHIQLHEGSI</sequence>
<gene>
    <name evidence="6" type="ORF">E5987_05115</name>
</gene>
<evidence type="ECO:0000259" key="5">
    <source>
        <dbReference type="PROSITE" id="PS50931"/>
    </source>
</evidence>
<organism evidence="6 7">
    <name type="scientific">Parasutterella muris</name>
    <dbReference type="NCBI Taxonomy" id="2565572"/>
    <lineage>
        <taxon>Bacteria</taxon>
        <taxon>Pseudomonadati</taxon>
        <taxon>Pseudomonadota</taxon>
        <taxon>Betaproteobacteria</taxon>
        <taxon>Burkholderiales</taxon>
        <taxon>Sutterellaceae</taxon>
        <taxon>Parasutterella</taxon>
    </lineage>
</organism>
<dbReference type="InterPro" id="IPR000847">
    <property type="entry name" value="LysR_HTH_N"/>
</dbReference>
<dbReference type="FunFam" id="1.10.10.10:FF:000001">
    <property type="entry name" value="LysR family transcriptional regulator"/>
    <property type="match status" value="1"/>
</dbReference>
<dbReference type="SUPFAM" id="SSF53850">
    <property type="entry name" value="Periplasmic binding protein-like II"/>
    <property type="match status" value="1"/>
</dbReference>
<dbReference type="CDD" id="cd05466">
    <property type="entry name" value="PBP2_LTTR_substrate"/>
    <property type="match status" value="1"/>
</dbReference>
<evidence type="ECO:0000256" key="1">
    <source>
        <dbReference type="ARBA" id="ARBA00009437"/>
    </source>
</evidence>
<comment type="caution">
    <text evidence="6">The sequence shown here is derived from an EMBL/GenBank/DDBJ whole genome shotgun (WGS) entry which is preliminary data.</text>
</comment>
<keyword evidence="7" id="KW-1185">Reference proteome</keyword>
<dbReference type="PANTHER" id="PTHR30126:SF40">
    <property type="entry name" value="HTH-TYPE TRANSCRIPTIONAL REGULATOR GLTR"/>
    <property type="match status" value="1"/>
</dbReference>
<dbReference type="GO" id="GO:0000976">
    <property type="term" value="F:transcription cis-regulatory region binding"/>
    <property type="evidence" value="ECO:0007669"/>
    <property type="project" value="TreeGrafter"/>
</dbReference>
<dbReference type="AlphaFoldDB" id="A0A6L6YFZ5"/>
<comment type="similarity">
    <text evidence="1">Belongs to the LysR transcriptional regulatory family.</text>
</comment>
<dbReference type="EMBL" id="WSRP01000012">
    <property type="protein sequence ID" value="MVX56590.1"/>
    <property type="molecule type" value="Genomic_DNA"/>
</dbReference>
<evidence type="ECO:0000313" key="7">
    <source>
        <dbReference type="Proteomes" id="UP000472580"/>
    </source>
</evidence>
<evidence type="ECO:0000256" key="4">
    <source>
        <dbReference type="ARBA" id="ARBA00023163"/>
    </source>
</evidence>
<dbReference type="Pfam" id="PF00126">
    <property type="entry name" value="HTH_1"/>
    <property type="match status" value="1"/>
</dbReference>
<keyword evidence="4" id="KW-0804">Transcription</keyword>
<dbReference type="PRINTS" id="PR00039">
    <property type="entry name" value="HTHLYSR"/>
</dbReference>
<dbReference type="OrthoDB" id="6113677at2"/>
<proteinExistence type="inferred from homology"/>